<name>A0ABQ0N022_9GAMM</name>
<dbReference type="Pfam" id="PF05901">
    <property type="entry name" value="Excalibur"/>
    <property type="match status" value="1"/>
</dbReference>
<keyword evidence="3" id="KW-1185">Reference proteome</keyword>
<sequence>MKNLLIFIVICFGAWLFFLKDNTVVESSKKSAVNAFSNSSAMQTLAKAKEIAKPKVIYKCDGRQHCSQMTSYEEVKYFIQHCPNTKMDGDNDGIPCEKQFNKW</sequence>
<evidence type="ECO:0000259" key="1">
    <source>
        <dbReference type="Pfam" id="PF05901"/>
    </source>
</evidence>
<evidence type="ECO:0000313" key="2">
    <source>
        <dbReference type="EMBL" id="GAW97969.1"/>
    </source>
</evidence>
<comment type="caution">
    <text evidence="2">The sequence shown here is derived from an EMBL/GenBank/DDBJ whole genome shotgun (WGS) entry which is preliminary data.</text>
</comment>
<protein>
    <submittedName>
        <fullName evidence="2">DNA-binding protein</fullName>
    </submittedName>
</protein>
<gene>
    <name evidence="2" type="ORF">MTCD1_03625</name>
</gene>
<dbReference type="EMBL" id="BDQM01000064">
    <property type="protein sequence ID" value="GAW97969.1"/>
    <property type="molecule type" value="Genomic_DNA"/>
</dbReference>
<dbReference type="RefSeq" id="WP_057180657.1">
    <property type="nucleotide sequence ID" value="NZ_BDQM01000064.1"/>
</dbReference>
<organism evidence="2 3">
    <name type="scientific">Colwellia marinimaniae</name>
    <dbReference type="NCBI Taxonomy" id="1513592"/>
    <lineage>
        <taxon>Bacteria</taxon>
        <taxon>Pseudomonadati</taxon>
        <taxon>Pseudomonadota</taxon>
        <taxon>Gammaproteobacteria</taxon>
        <taxon>Alteromonadales</taxon>
        <taxon>Colwelliaceae</taxon>
        <taxon>Colwellia</taxon>
    </lineage>
</organism>
<accession>A0ABQ0N022</accession>
<reference evidence="2 3" key="1">
    <citation type="submission" date="2017-06" db="EMBL/GenBank/DDBJ databases">
        <title>Whole Genome Sequences of Colwellia marinimaniae MTCD1.</title>
        <authorList>
            <person name="Kusumoto H."/>
            <person name="Inoue M."/>
            <person name="Tanikawa K."/>
            <person name="Maeji H."/>
            <person name="Cameron J.H."/>
            <person name="Bartlett D.H."/>
        </authorList>
    </citation>
    <scope>NUCLEOTIDE SEQUENCE [LARGE SCALE GENOMIC DNA]</scope>
    <source>
        <strain evidence="2 3">MTCD1</strain>
    </source>
</reference>
<proteinExistence type="predicted"/>
<feature type="domain" description="Excalibur calcium-binding" evidence="1">
    <location>
        <begin position="63"/>
        <end position="97"/>
    </location>
</feature>
<dbReference type="GO" id="GO:0003677">
    <property type="term" value="F:DNA binding"/>
    <property type="evidence" value="ECO:0007669"/>
    <property type="project" value="UniProtKB-KW"/>
</dbReference>
<dbReference type="InterPro" id="IPR008613">
    <property type="entry name" value="Excalibur_Ca-bd_domain"/>
</dbReference>
<evidence type="ECO:0000313" key="3">
    <source>
        <dbReference type="Proteomes" id="UP000197068"/>
    </source>
</evidence>
<keyword evidence="2" id="KW-0238">DNA-binding</keyword>
<dbReference type="Proteomes" id="UP000197068">
    <property type="component" value="Unassembled WGS sequence"/>
</dbReference>